<dbReference type="InterPro" id="IPR042099">
    <property type="entry name" value="ANL_N_sf"/>
</dbReference>
<dbReference type="Proteomes" id="UP001596065">
    <property type="component" value="Unassembled WGS sequence"/>
</dbReference>
<evidence type="ECO:0000256" key="1">
    <source>
        <dbReference type="PIRNR" id="PIRNR006444"/>
    </source>
</evidence>
<reference evidence="5" key="1">
    <citation type="journal article" date="2019" name="Int. J. Syst. Evol. Microbiol.">
        <title>The Global Catalogue of Microorganisms (GCM) 10K type strain sequencing project: providing services to taxonomists for standard genome sequencing and annotation.</title>
        <authorList>
            <consortium name="The Broad Institute Genomics Platform"/>
            <consortium name="The Broad Institute Genome Sequencing Center for Infectious Disease"/>
            <person name="Wu L."/>
            <person name="Ma J."/>
        </authorList>
    </citation>
    <scope>NUCLEOTIDE SEQUENCE [LARGE SCALE GENOMIC DNA]</scope>
    <source>
        <strain evidence="5">KCTC 5701</strain>
    </source>
</reference>
<dbReference type="Gene3D" id="3.40.50.12780">
    <property type="entry name" value="N-terminal domain of ligase-like"/>
    <property type="match status" value="1"/>
</dbReference>
<evidence type="ECO:0000259" key="3">
    <source>
        <dbReference type="Pfam" id="PF14535"/>
    </source>
</evidence>
<dbReference type="InterPro" id="IPR028154">
    <property type="entry name" value="AMP-dep_Lig_C"/>
</dbReference>
<dbReference type="InterPro" id="IPR011880">
    <property type="entry name" value="PA_CoA_ligase"/>
</dbReference>
<keyword evidence="1 4" id="KW-0436">Ligase</keyword>
<proteinExistence type="inferred from homology"/>
<feature type="domain" description="AMP-dependent ligase C-terminal" evidence="3">
    <location>
        <begin position="336"/>
        <end position="429"/>
    </location>
</feature>
<dbReference type="RefSeq" id="WP_344353569.1">
    <property type="nucleotide sequence ID" value="NZ_BAAASM010000075.1"/>
</dbReference>
<protein>
    <recommendedName>
        <fullName evidence="1">Phenylacetate-coenzyme A ligase</fullName>
        <ecNumber evidence="1">6.2.1.30</ecNumber>
    </recommendedName>
    <alternativeName>
        <fullName evidence="1">Phenylacetyl-CoA ligase</fullName>
    </alternativeName>
</protein>
<dbReference type="Pfam" id="PF14535">
    <property type="entry name" value="AMP-binding_C_2"/>
    <property type="match status" value="1"/>
</dbReference>
<comment type="pathway">
    <text evidence="1">Aromatic compound metabolism; phenylacetate degradation.</text>
</comment>
<dbReference type="SUPFAM" id="SSF56801">
    <property type="entry name" value="Acetyl-CoA synthetase-like"/>
    <property type="match status" value="1"/>
</dbReference>
<keyword evidence="1" id="KW-0547">Nucleotide-binding</keyword>
<keyword evidence="5" id="KW-1185">Reference proteome</keyword>
<dbReference type="InterPro" id="IPR051414">
    <property type="entry name" value="Adenylate-forming_Reductase"/>
</dbReference>
<accession>A0ABW0WBN8</accession>
<dbReference type="PIRSF" id="PIRSF006444">
    <property type="entry name" value="PaaK"/>
    <property type="match status" value="1"/>
</dbReference>
<comment type="caution">
    <text evidence="4">The sequence shown here is derived from an EMBL/GenBank/DDBJ whole genome shotgun (WGS) entry which is preliminary data.</text>
</comment>
<dbReference type="NCBIfam" id="TIGR02155">
    <property type="entry name" value="PA_CoA_ligase"/>
    <property type="match status" value="1"/>
</dbReference>
<sequence length="434" mass="48184">MTDAADLLDAGERLGAEELRALQLERLRASLRHAYEHVPFYRESFDKAGVRPEDCRTLADLARFPFTTKADLRANHPYGMFAVPRERIRRLHASSGTTGQPTVIAYTDRDLSLWADLVARSLRAAGGRPGDVVHVAYGYGLFTGGLGAHYGAERLGCTVVPASGGMTTRQVRLILDLEPSVIMVTPSYMLTLLDEFERQGVDPRCTSLRVGVFGAEPWTEPMRREIEERFAIDAVDIYGLSEVIGPGVAQECVETKDGLHVWEDHFYPEIVDPVTGEVLPEGERGELVFTSLTKEAMPVVRYRTRDLTRLLPGTARVFRRMEKITGRSDDMVILRGVNLFPAQIEEIVLRTPGVAPHFQLRLTRRGRLDALTVRAEARPDAPPRVREAAARSIAAAVRDGIGVSVDVEIVEPESLERSVGKIRRIVDLRPRGDG</sequence>
<dbReference type="Gene3D" id="3.30.300.30">
    <property type="match status" value="1"/>
</dbReference>
<dbReference type="EC" id="6.2.1.30" evidence="1"/>
<dbReference type="GO" id="GO:0047475">
    <property type="term" value="F:phenylacetate-CoA ligase activity"/>
    <property type="evidence" value="ECO:0007669"/>
    <property type="project" value="UniProtKB-EC"/>
</dbReference>
<dbReference type="PANTHER" id="PTHR43439">
    <property type="entry name" value="PHENYLACETATE-COENZYME A LIGASE"/>
    <property type="match status" value="1"/>
</dbReference>
<evidence type="ECO:0000259" key="2">
    <source>
        <dbReference type="Pfam" id="PF00501"/>
    </source>
</evidence>
<organism evidence="4 5">
    <name type="scientific">Streptomyces nogalater</name>
    <dbReference type="NCBI Taxonomy" id="38314"/>
    <lineage>
        <taxon>Bacteria</taxon>
        <taxon>Bacillati</taxon>
        <taxon>Actinomycetota</taxon>
        <taxon>Actinomycetes</taxon>
        <taxon>Kitasatosporales</taxon>
        <taxon>Streptomycetaceae</taxon>
        <taxon>Streptomyces</taxon>
    </lineage>
</organism>
<dbReference type="InterPro" id="IPR049623">
    <property type="entry name" value="PA_CoA_lig_proteobact_actino"/>
</dbReference>
<dbReference type="CDD" id="cd05913">
    <property type="entry name" value="PaaK"/>
    <property type="match status" value="1"/>
</dbReference>
<name>A0ABW0WBN8_STRNO</name>
<dbReference type="PANTHER" id="PTHR43439:SF1">
    <property type="entry name" value="PHENYLACETATE-COENZYME A LIGASE"/>
    <property type="match status" value="1"/>
</dbReference>
<gene>
    <name evidence="4" type="primary">paaK</name>
    <name evidence="4" type="ORF">ACFP3J_04960</name>
</gene>
<comment type="similarity">
    <text evidence="1">Belongs to the phenylacetyl-CoA ligase family.</text>
</comment>
<evidence type="ECO:0000313" key="4">
    <source>
        <dbReference type="EMBL" id="MFC5654843.1"/>
    </source>
</evidence>
<dbReference type="Pfam" id="PF00501">
    <property type="entry name" value="AMP-binding"/>
    <property type="match status" value="1"/>
</dbReference>
<dbReference type="EMBL" id="JBHSOE010000005">
    <property type="protein sequence ID" value="MFC5654843.1"/>
    <property type="molecule type" value="Genomic_DNA"/>
</dbReference>
<evidence type="ECO:0000313" key="5">
    <source>
        <dbReference type="Proteomes" id="UP001596065"/>
    </source>
</evidence>
<dbReference type="InterPro" id="IPR000873">
    <property type="entry name" value="AMP-dep_synth/lig_dom"/>
</dbReference>
<dbReference type="InterPro" id="IPR045851">
    <property type="entry name" value="AMP-bd_C_sf"/>
</dbReference>
<comment type="function">
    <text evidence="1">Catalyzes the activation of phenylacetic acid (PA) to phenylacetyl-CoA (PA-CoA).</text>
</comment>
<feature type="domain" description="AMP-dependent synthetase/ligase" evidence="2">
    <location>
        <begin position="94"/>
        <end position="290"/>
    </location>
</feature>
<comment type="catalytic activity">
    <reaction evidence="1">
        <text>2-phenylacetate + ATP + CoA = phenylacetyl-CoA + AMP + diphosphate</text>
        <dbReference type="Rhea" id="RHEA:20956"/>
        <dbReference type="ChEBI" id="CHEBI:18401"/>
        <dbReference type="ChEBI" id="CHEBI:30616"/>
        <dbReference type="ChEBI" id="CHEBI:33019"/>
        <dbReference type="ChEBI" id="CHEBI:57287"/>
        <dbReference type="ChEBI" id="CHEBI:57390"/>
        <dbReference type="ChEBI" id="CHEBI:456215"/>
        <dbReference type="EC" id="6.2.1.30"/>
    </reaction>
</comment>